<feature type="transmembrane region" description="Helical" evidence="8">
    <location>
        <begin position="158"/>
        <end position="184"/>
    </location>
</feature>
<dbReference type="PANTHER" id="PTHR21716:SF53">
    <property type="entry name" value="PERMEASE PERM-RELATED"/>
    <property type="match status" value="1"/>
</dbReference>
<evidence type="ECO:0000256" key="7">
    <source>
        <dbReference type="ARBA" id="ARBA00023136"/>
    </source>
</evidence>
<dbReference type="Pfam" id="PF01594">
    <property type="entry name" value="AI-2E_transport"/>
    <property type="match status" value="1"/>
</dbReference>
<evidence type="ECO:0000256" key="8">
    <source>
        <dbReference type="SAM" id="Phobius"/>
    </source>
</evidence>
<organism evidence="11">
    <name type="scientific">Clostridioides difficile</name>
    <name type="common">Peptoclostridium difficile</name>
    <dbReference type="NCBI Taxonomy" id="1496"/>
    <lineage>
        <taxon>Bacteria</taxon>
        <taxon>Bacillati</taxon>
        <taxon>Bacillota</taxon>
        <taxon>Clostridia</taxon>
        <taxon>Peptostreptococcales</taxon>
        <taxon>Peptostreptococcaceae</taxon>
        <taxon>Clostridioides</taxon>
    </lineage>
</organism>
<comment type="similarity">
    <text evidence="2">Belongs to the autoinducer-2 exporter (AI-2E) (TC 2.A.86) family.</text>
</comment>
<evidence type="ECO:0000313" key="10">
    <source>
        <dbReference type="EMBL" id="CDS88229.1"/>
    </source>
</evidence>
<accession>A0A069AUL0</accession>
<dbReference type="GO" id="GO:0005886">
    <property type="term" value="C:plasma membrane"/>
    <property type="evidence" value="ECO:0007669"/>
    <property type="project" value="UniProtKB-SubCell"/>
</dbReference>
<feature type="transmembrane region" description="Helical" evidence="8">
    <location>
        <begin position="224"/>
        <end position="246"/>
    </location>
</feature>
<gene>
    <name evidence="11" type="ORF">BN1095_330367</name>
    <name evidence="9" type="ORF">BN1096_630197</name>
    <name evidence="10" type="ORF">BN1097_640059</name>
</gene>
<reference evidence="11" key="1">
    <citation type="submission" date="2014-07" db="EMBL/GenBank/DDBJ databases">
        <authorList>
            <person name="Monot Marc"/>
        </authorList>
    </citation>
    <scope>NUCLEOTIDE SEQUENCE</scope>
    <source>
        <strain evidence="11">7032989</strain>
        <strain evidence="10">7032994</strain>
    </source>
</reference>
<dbReference type="EMBL" id="LK932517">
    <property type="protein sequence ID" value="CDS88107.1"/>
    <property type="molecule type" value="Genomic_DNA"/>
</dbReference>
<sequence length="361" mass="41292">MIIISKENIKYYLIVVFIGILFFKFINTPSDFISSIEGFLKFFSPFLLAILLALLLNPLVMLFEVKFKAHRLLAIFLSYIFIGFILAFAIRLLIPSIANTLNRLINEMPMYTDYIDSFIEKNMSNIDFLKTLIPHIQHSLDNLLKEASNFVGKIPKNFLIYTLSISSMLFNMTMGFILSIYIIYDKEKIALEFKRFLYSSTARNKADNIIEFFRTTHDIFYDYLLGRILDSLIIGIIAFLGFQFVIRIENALFLASIIFLGNIIPYFGPFIGAIPPIAMTILYSPQKTIWVIAFLFILQQLDGNFIEPKVMGNQVGIGAIWVISAILVGQSLFGFIGVFLSVPIAAVVKTYVDKYIDNRLQ</sequence>
<evidence type="ECO:0000256" key="2">
    <source>
        <dbReference type="ARBA" id="ARBA00009773"/>
    </source>
</evidence>
<keyword evidence="5 8" id="KW-0812">Transmembrane</keyword>
<dbReference type="AlphaFoldDB" id="A0A069AUL0"/>
<proteinExistence type="inferred from homology"/>
<feature type="transmembrane region" description="Helical" evidence="8">
    <location>
        <begin position="9"/>
        <end position="26"/>
    </location>
</feature>
<evidence type="ECO:0000256" key="3">
    <source>
        <dbReference type="ARBA" id="ARBA00022448"/>
    </source>
</evidence>
<evidence type="ECO:0000256" key="6">
    <source>
        <dbReference type="ARBA" id="ARBA00022989"/>
    </source>
</evidence>
<protein>
    <submittedName>
        <fullName evidence="11">Putative membrane protein</fullName>
    </submittedName>
</protein>
<dbReference type="RefSeq" id="WP_025782688.1">
    <property type="nucleotide sequence ID" value="NZ_BBYB01000003.1"/>
</dbReference>
<keyword evidence="6 8" id="KW-1133">Transmembrane helix</keyword>
<feature type="transmembrane region" description="Helical" evidence="8">
    <location>
        <begin position="319"/>
        <end position="352"/>
    </location>
</feature>
<evidence type="ECO:0000256" key="4">
    <source>
        <dbReference type="ARBA" id="ARBA00022475"/>
    </source>
</evidence>
<keyword evidence="3" id="KW-0813">Transport</keyword>
<feature type="transmembrane region" description="Helical" evidence="8">
    <location>
        <begin position="281"/>
        <end position="299"/>
    </location>
</feature>
<dbReference type="EMBL" id="LK932403">
    <property type="protein sequence ID" value="CDS88229.1"/>
    <property type="molecule type" value="Genomic_DNA"/>
</dbReference>
<comment type="subcellular location">
    <subcellularLocation>
        <location evidence="1">Cell membrane</location>
        <topology evidence="1">Multi-pass membrane protein</topology>
    </subcellularLocation>
</comment>
<name>A0A069AUL0_CLODI</name>
<keyword evidence="4" id="KW-1003">Cell membrane</keyword>
<evidence type="ECO:0000313" key="11">
    <source>
        <dbReference type="EMBL" id="CDT16936.1"/>
    </source>
</evidence>
<keyword evidence="7 8" id="KW-0472">Membrane</keyword>
<feature type="transmembrane region" description="Helical" evidence="8">
    <location>
        <begin position="46"/>
        <end position="65"/>
    </location>
</feature>
<dbReference type="InterPro" id="IPR002549">
    <property type="entry name" value="AI-2E-like"/>
</dbReference>
<dbReference type="PANTHER" id="PTHR21716">
    <property type="entry name" value="TRANSMEMBRANE PROTEIN"/>
    <property type="match status" value="1"/>
</dbReference>
<feature type="transmembrane region" description="Helical" evidence="8">
    <location>
        <begin position="252"/>
        <end position="274"/>
    </location>
</feature>
<dbReference type="EMBL" id="LK932994">
    <property type="protein sequence ID" value="CDT16936.1"/>
    <property type="molecule type" value="Genomic_DNA"/>
</dbReference>
<evidence type="ECO:0000256" key="5">
    <source>
        <dbReference type="ARBA" id="ARBA00022692"/>
    </source>
</evidence>
<dbReference type="GO" id="GO:0055085">
    <property type="term" value="P:transmembrane transport"/>
    <property type="evidence" value="ECO:0007669"/>
    <property type="project" value="TreeGrafter"/>
</dbReference>
<evidence type="ECO:0000313" key="9">
    <source>
        <dbReference type="EMBL" id="CDS88107.1"/>
    </source>
</evidence>
<feature type="transmembrane region" description="Helical" evidence="8">
    <location>
        <begin position="72"/>
        <end position="94"/>
    </location>
</feature>
<evidence type="ECO:0000256" key="1">
    <source>
        <dbReference type="ARBA" id="ARBA00004651"/>
    </source>
</evidence>